<evidence type="ECO:0000256" key="1">
    <source>
        <dbReference type="SAM" id="MobiDB-lite"/>
    </source>
</evidence>
<dbReference type="eggNOG" id="ENOG502SZ3Q">
    <property type="taxonomic scope" value="Eukaryota"/>
</dbReference>
<keyword evidence="4" id="KW-1185">Reference proteome</keyword>
<dbReference type="EMBL" id="FN649760">
    <property type="protein sequence ID" value="CBN77840.1"/>
    <property type="molecule type" value="Genomic_DNA"/>
</dbReference>
<organism evidence="3 4">
    <name type="scientific">Ectocarpus siliculosus</name>
    <name type="common">Brown alga</name>
    <name type="synonym">Conferva siliculosa</name>
    <dbReference type="NCBI Taxonomy" id="2880"/>
    <lineage>
        <taxon>Eukaryota</taxon>
        <taxon>Sar</taxon>
        <taxon>Stramenopiles</taxon>
        <taxon>Ochrophyta</taxon>
        <taxon>PX clade</taxon>
        <taxon>Phaeophyceae</taxon>
        <taxon>Ectocarpales</taxon>
        <taxon>Ectocarpaceae</taxon>
        <taxon>Ectocarpus</taxon>
    </lineage>
</organism>
<gene>
    <name evidence="3" type="ORF">Esi_0074_0057</name>
</gene>
<dbReference type="InterPro" id="IPR001005">
    <property type="entry name" value="SANT/Myb"/>
</dbReference>
<evidence type="ECO:0000313" key="3">
    <source>
        <dbReference type="EMBL" id="CBN77840.1"/>
    </source>
</evidence>
<feature type="compositionally biased region" description="Basic and acidic residues" evidence="1">
    <location>
        <begin position="94"/>
        <end position="104"/>
    </location>
</feature>
<evidence type="ECO:0000256" key="2">
    <source>
        <dbReference type="SAM" id="SignalP"/>
    </source>
</evidence>
<feature type="signal peptide" evidence="2">
    <location>
        <begin position="1"/>
        <end position="21"/>
    </location>
</feature>
<dbReference type="OrthoDB" id="212766at2759"/>
<dbReference type="InParanoid" id="D8LSK3"/>
<dbReference type="CDD" id="cd00167">
    <property type="entry name" value="SANT"/>
    <property type="match status" value="1"/>
</dbReference>
<protein>
    <submittedName>
        <fullName evidence="3">Uncharacterized protein</fullName>
    </submittedName>
</protein>
<feature type="chain" id="PRO_5003117518" evidence="2">
    <location>
        <begin position="22"/>
        <end position="209"/>
    </location>
</feature>
<dbReference type="AlphaFoldDB" id="D8LSK3"/>
<proteinExistence type="predicted"/>
<feature type="region of interest" description="Disordered" evidence="1">
    <location>
        <begin position="27"/>
        <end position="116"/>
    </location>
</feature>
<sequence length="209" mass="22866">MQATCIALLCAVVAMITCVEGFSTRPSLHTHRAATTASRSLQASRAGSRRSSQTRMFFDFGKKTESNARPMAGGTVKGGKKTKITQDVTPAQRRAQEKATAIRERSRKASTRKSEGVFTPPQFEAFKKARKEVPSGKGDAYWEKIAARVPGQNAAACKRVAESMLFEAAVGTKSNYFGGYIETIETPDYVDPEADIMFKINKLFGRGKK</sequence>
<dbReference type="Gene3D" id="1.10.10.60">
    <property type="entry name" value="Homeodomain-like"/>
    <property type="match status" value="1"/>
</dbReference>
<accession>D8LSK3</accession>
<feature type="compositionally biased region" description="Low complexity" evidence="1">
    <location>
        <begin position="37"/>
        <end position="51"/>
    </location>
</feature>
<reference evidence="3 4" key="1">
    <citation type="journal article" date="2010" name="Nature">
        <title>The Ectocarpus genome and the independent evolution of multicellularity in brown algae.</title>
        <authorList>
            <person name="Cock J.M."/>
            <person name="Sterck L."/>
            <person name="Rouze P."/>
            <person name="Scornet D."/>
            <person name="Allen A.E."/>
            <person name="Amoutzias G."/>
            <person name="Anthouard V."/>
            <person name="Artiguenave F."/>
            <person name="Aury J.M."/>
            <person name="Badger J.H."/>
            <person name="Beszteri B."/>
            <person name="Billiau K."/>
            <person name="Bonnet E."/>
            <person name="Bothwell J.H."/>
            <person name="Bowler C."/>
            <person name="Boyen C."/>
            <person name="Brownlee C."/>
            <person name="Carrano C.J."/>
            <person name="Charrier B."/>
            <person name="Cho G.Y."/>
            <person name="Coelho S.M."/>
            <person name="Collen J."/>
            <person name="Corre E."/>
            <person name="Da Silva C."/>
            <person name="Delage L."/>
            <person name="Delaroque N."/>
            <person name="Dittami S.M."/>
            <person name="Doulbeau S."/>
            <person name="Elias M."/>
            <person name="Farnham G."/>
            <person name="Gachon C.M."/>
            <person name="Gschloessl B."/>
            <person name="Heesch S."/>
            <person name="Jabbari K."/>
            <person name="Jubin C."/>
            <person name="Kawai H."/>
            <person name="Kimura K."/>
            <person name="Kloareg B."/>
            <person name="Kupper F.C."/>
            <person name="Lang D."/>
            <person name="Le Bail A."/>
            <person name="Leblanc C."/>
            <person name="Lerouge P."/>
            <person name="Lohr M."/>
            <person name="Lopez P.J."/>
            <person name="Martens C."/>
            <person name="Maumus F."/>
            <person name="Michel G."/>
            <person name="Miranda-Saavedra D."/>
            <person name="Morales J."/>
            <person name="Moreau H."/>
            <person name="Motomura T."/>
            <person name="Nagasato C."/>
            <person name="Napoli C.A."/>
            <person name="Nelson D.R."/>
            <person name="Nyvall-Collen P."/>
            <person name="Peters A.F."/>
            <person name="Pommier C."/>
            <person name="Potin P."/>
            <person name="Poulain J."/>
            <person name="Quesneville H."/>
            <person name="Read B."/>
            <person name="Rensing S.A."/>
            <person name="Ritter A."/>
            <person name="Rousvoal S."/>
            <person name="Samanta M."/>
            <person name="Samson G."/>
            <person name="Schroeder D.C."/>
            <person name="Segurens B."/>
            <person name="Strittmatter M."/>
            <person name="Tonon T."/>
            <person name="Tregear J.W."/>
            <person name="Valentin K."/>
            <person name="von Dassow P."/>
            <person name="Yamagishi T."/>
            <person name="Van de Peer Y."/>
            <person name="Wincker P."/>
        </authorList>
    </citation>
    <scope>NUCLEOTIDE SEQUENCE [LARGE SCALE GENOMIC DNA]</scope>
    <source>
        <strain evidence="4">Ec32 / CCAP1310/4</strain>
    </source>
</reference>
<keyword evidence="2" id="KW-0732">Signal</keyword>
<evidence type="ECO:0000313" key="4">
    <source>
        <dbReference type="Proteomes" id="UP000002630"/>
    </source>
</evidence>
<dbReference type="Proteomes" id="UP000002630">
    <property type="component" value="Unassembled WGS sequence"/>
</dbReference>
<name>D8LSK3_ECTSI</name>